<dbReference type="Proteomes" id="UP000078200">
    <property type="component" value="Unassembled WGS sequence"/>
</dbReference>
<dbReference type="VEuPathDB" id="VectorBase:GAUT019485"/>
<proteinExistence type="predicted"/>
<sequence length="209" mass="24255">MHKSVKSPFTKPAPYRMPILSDLNRYYSFKKRLARVDVIVFGGAIVSRYTLNNTRQLSTNMNVNIITRLYANLPYGLLLFGRYIVPYVSFTRHDSIAFTSNKGREKSHSLVQSSLKQCSMPSSLKLEHITFTRIIEILTNAQNELSLHRVSHLQNPIVKVVLRNYDIRIADNLSILVVEQFYRRELSKHDLIKTEQLDKNIEFQLSVKV</sequence>
<dbReference type="AlphaFoldDB" id="A0A1A9UY25"/>
<dbReference type="EnsemblMetazoa" id="GAUT019485-RA">
    <property type="protein sequence ID" value="GAUT019485-PA"/>
    <property type="gene ID" value="GAUT019485"/>
</dbReference>
<organism evidence="1 2">
    <name type="scientific">Glossina austeni</name>
    <name type="common">Savannah tsetse fly</name>
    <dbReference type="NCBI Taxonomy" id="7395"/>
    <lineage>
        <taxon>Eukaryota</taxon>
        <taxon>Metazoa</taxon>
        <taxon>Ecdysozoa</taxon>
        <taxon>Arthropoda</taxon>
        <taxon>Hexapoda</taxon>
        <taxon>Insecta</taxon>
        <taxon>Pterygota</taxon>
        <taxon>Neoptera</taxon>
        <taxon>Endopterygota</taxon>
        <taxon>Diptera</taxon>
        <taxon>Brachycera</taxon>
        <taxon>Muscomorpha</taxon>
        <taxon>Hippoboscoidea</taxon>
        <taxon>Glossinidae</taxon>
        <taxon>Glossina</taxon>
    </lineage>
</organism>
<evidence type="ECO:0000313" key="2">
    <source>
        <dbReference type="Proteomes" id="UP000078200"/>
    </source>
</evidence>
<reference evidence="1" key="1">
    <citation type="submission" date="2020-05" db="UniProtKB">
        <authorList>
            <consortium name="EnsemblMetazoa"/>
        </authorList>
    </citation>
    <scope>IDENTIFICATION</scope>
    <source>
        <strain evidence="1">TTRI</strain>
    </source>
</reference>
<keyword evidence="2" id="KW-1185">Reference proteome</keyword>
<protein>
    <submittedName>
        <fullName evidence="1">Uncharacterized protein</fullName>
    </submittedName>
</protein>
<evidence type="ECO:0000313" key="1">
    <source>
        <dbReference type="EnsemblMetazoa" id="GAUT019485-PA"/>
    </source>
</evidence>
<accession>A0A1A9UY25</accession>
<name>A0A1A9UY25_GLOAU</name>